<dbReference type="PANTHER" id="PTHR48075:SF1">
    <property type="entry name" value="LAMBDA-CRYSTALLIN HOMOLOG"/>
    <property type="match status" value="1"/>
</dbReference>
<dbReference type="Gene3D" id="1.10.1040.10">
    <property type="entry name" value="N-(1-d-carboxylethyl)-l-norvaline Dehydrogenase, domain 2"/>
    <property type="match status" value="1"/>
</dbReference>
<dbReference type="STRING" id="227321.Q5AWU2"/>
<dbReference type="eggNOG" id="KOG2305">
    <property type="taxonomic scope" value="Eukaryota"/>
</dbReference>
<dbReference type="Pfam" id="PF02737">
    <property type="entry name" value="3HCDH_N"/>
    <property type="match status" value="1"/>
</dbReference>
<dbReference type="InParanoid" id="Q5AWU2"/>
<dbReference type="Gene3D" id="3.40.50.720">
    <property type="entry name" value="NAD(P)-binding Rossmann-like Domain"/>
    <property type="match status" value="1"/>
</dbReference>
<dbReference type="EMBL" id="BN001304">
    <property type="protein sequence ID" value="CBF78791.1"/>
    <property type="molecule type" value="Genomic_DNA"/>
</dbReference>
<name>Q5AWU2_EMENI</name>
<gene>
    <name evidence="5" type="ORF">ANIA_07238</name>
</gene>
<reference evidence="6" key="1">
    <citation type="journal article" date="2005" name="Nature">
        <title>Sequencing of Aspergillus nidulans and comparative analysis with A. fumigatus and A. oryzae.</title>
        <authorList>
            <person name="Galagan J.E."/>
            <person name="Calvo S.E."/>
            <person name="Cuomo C."/>
            <person name="Ma L.J."/>
            <person name="Wortman J.R."/>
            <person name="Batzoglou S."/>
            <person name="Lee S.I."/>
            <person name="Basturkmen M."/>
            <person name="Spevak C.C."/>
            <person name="Clutterbuck J."/>
            <person name="Kapitonov V."/>
            <person name="Jurka J."/>
            <person name="Scazzocchio C."/>
            <person name="Farman M."/>
            <person name="Butler J."/>
            <person name="Purcell S."/>
            <person name="Harris S."/>
            <person name="Braus G.H."/>
            <person name="Draht O."/>
            <person name="Busch S."/>
            <person name="D'Enfert C."/>
            <person name="Bouchier C."/>
            <person name="Goldman G.H."/>
            <person name="Bell-Pedersen D."/>
            <person name="Griffiths-Jones S."/>
            <person name="Doonan J.H."/>
            <person name="Yu J."/>
            <person name="Vienken K."/>
            <person name="Pain A."/>
            <person name="Freitag M."/>
            <person name="Selker E.U."/>
            <person name="Archer D.B."/>
            <person name="Penalva M.A."/>
            <person name="Oakley B.R."/>
            <person name="Momany M."/>
            <person name="Tanaka T."/>
            <person name="Kumagai T."/>
            <person name="Asai K."/>
            <person name="Machida M."/>
            <person name="Nierman W.C."/>
            <person name="Denning D.W."/>
            <person name="Caddick M."/>
            <person name="Hynes M."/>
            <person name="Paoletti M."/>
            <person name="Fischer R."/>
            <person name="Miller B."/>
            <person name="Dyer P."/>
            <person name="Sachs M.S."/>
            <person name="Osmani S.A."/>
            <person name="Birren B.W."/>
        </authorList>
    </citation>
    <scope>NUCLEOTIDE SEQUENCE [LARGE SCALE GENOMIC DNA]</scope>
    <source>
        <strain evidence="6">FGSC A4 / ATCC 38163 / CBS 112.46 / NRRL 194 / M139</strain>
    </source>
</reference>
<evidence type="ECO:0000259" key="3">
    <source>
        <dbReference type="Pfam" id="PF00725"/>
    </source>
</evidence>
<feature type="domain" description="3-hydroxyacyl-CoA dehydrogenase C-terminal" evidence="3">
    <location>
        <begin position="197"/>
        <end position="252"/>
    </location>
</feature>
<dbReference type="InterPro" id="IPR008927">
    <property type="entry name" value="6-PGluconate_DH-like_C_sf"/>
</dbReference>
<feature type="domain" description="3-hydroxyacyl-CoA dehydrogenase NAD binding" evidence="4">
    <location>
        <begin position="8"/>
        <end position="193"/>
    </location>
</feature>
<dbReference type="GO" id="GO:0070403">
    <property type="term" value="F:NAD+ binding"/>
    <property type="evidence" value="ECO:0007669"/>
    <property type="project" value="InterPro"/>
</dbReference>
<evidence type="ECO:0000256" key="1">
    <source>
        <dbReference type="ARBA" id="ARBA00009463"/>
    </source>
</evidence>
<dbReference type="GO" id="GO:0050104">
    <property type="term" value="F:L-gulonate 3-dehydrogenase activity"/>
    <property type="evidence" value="ECO:0000318"/>
    <property type="project" value="GO_Central"/>
</dbReference>
<dbReference type="AlphaFoldDB" id="Q5AWU2"/>
<dbReference type="GO" id="GO:0006631">
    <property type="term" value="P:fatty acid metabolic process"/>
    <property type="evidence" value="ECO:0007669"/>
    <property type="project" value="InterPro"/>
</dbReference>
<dbReference type="InterPro" id="IPR006176">
    <property type="entry name" value="3-OHacyl-CoA_DH_NAD-bd"/>
</dbReference>
<evidence type="ECO:0000313" key="6">
    <source>
        <dbReference type="Proteomes" id="UP000000560"/>
    </source>
</evidence>
<dbReference type="OMA" id="MRYALMG"/>
<evidence type="ECO:0000259" key="4">
    <source>
        <dbReference type="Pfam" id="PF02737"/>
    </source>
</evidence>
<dbReference type="InterPro" id="IPR006108">
    <property type="entry name" value="3HC_DH_C"/>
</dbReference>
<keyword evidence="2" id="KW-0560">Oxidoreductase</keyword>
<evidence type="ECO:0000256" key="2">
    <source>
        <dbReference type="ARBA" id="ARBA00023002"/>
    </source>
</evidence>
<sequence length="327" mass="36039">MASHSIQTIGVIGTGVIGSSWTALFLSRGLKVIVTDPAPEAETKLRDYLEKTCPLVPGCTLTLETCLSNLTFVTNIDPYLEIVDFIQESGNLIVVNQNGPERLPIKRSLIAHLDALTPRHIPIVSSSSGIPSSMFIADCKNNPARILIGHPFNPPHLVPLVEIVPHPRTANEHIAAAYDFYKSLDKDPVIVRQETPGFIANRLQAALCAEAYSLIERGVVSPEDLDKTMTSGLGLRWAVTGPVMTNTLGGGGDFGHFMDHLGPALKYWLGDMHKHGFDFESQEKTDDLKKRVSVWVSNLDLSDLERRRDEVSEYSLMLTYSRIITLP</sequence>
<proteinExistence type="inferred from homology"/>
<dbReference type="SUPFAM" id="SSF51735">
    <property type="entry name" value="NAD(P)-binding Rossmann-fold domains"/>
    <property type="match status" value="1"/>
</dbReference>
<dbReference type="SUPFAM" id="SSF48179">
    <property type="entry name" value="6-phosphogluconate dehydrogenase C-terminal domain-like"/>
    <property type="match status" value="1"/>
</dbReference>
<dbReference type="GeneID" id="2870131"/>
<dbReference type="OrthoDB" id="2021159at2759"/>
<dbReference type="PANTHER" id="PTHR48075">
    <property type="entry name" value="3-HYDROXYACYL-COA DEHYDROGENASE FAMILY PROTEIN"/>
    <property type="match status" value="1"/>
</dbReference>
<dbReference type="Proteomes" id="UP000000560">
    <property type="component" value="Chromosome IV"/>
</dbReference>
<dbReference type="Pfam" id="PF00725">
    <property type="entry name" value="3HCDH"/>
    <property type="match status" value="1"/>
</dbReference>
<dbReference type="HOGENOM" id="CLU_009834_0_1_1"/>
<comment type="similarity">
    <text evidence="1">Belongs to the 3-hydroxyacyl-CoA dehydrogenase family.</text>
</comment>
<accession>C8VCX4</accession>
<reference evidence="6" key="2">
    <citation type="journal article" date="2009" name="Fungal Genet. Biol.">
        <title>The 2008 update of the Aspergillus nidulans genome annotation: a community effort.</title>
        <authorList>
            <person name="Wortman J.R."/>
            <person name="Gilsenan J.M."/>
            <person name="Joardar V."/>
            <person name="Deegan J."/>
            <person name="Clutterbuck J."/>
            <person name="Andersen M.R."/>
            <person name="Archer D."/>
            <person name="Bencina M."/>
            <person name="Braus G."/>
            <person name="Coutinho P."/>
            <person name="von Dohren H."/>
            <person name="Doonan J."/>
            <person name="Driessen A.J."/>
            <person name="Durek P."/>
            <person name="Espeso E."/>
            <person name="Fekete E."/>
            <person name="Flipphi M."/>
            <person name="Estrada C.G."/>
            <person name="Geysens S."/>
            <person name="Goldman G."/>
            <person name="de Groot P.W."/>
            <person name="Hansen K."/>
            <person name="Harris S.D."/>
            <person name="Heinekamp T."/>
            <person name="Helmstaedt K."/>
            <person name="Henrissat B."/>
            <person name="Hofmann G."/>
            <person name="Homan T."/>
            <person name="Horio T."/>
            <person name="Horiuchi H."/>
            <person name="James S."/>
            <person name="Jones M."/>
            <person name="Karaffa L."/>
            <person name="Karanyi Z."/>
            <person name="Kato M."/>
            <person name="Keller N."/>
            <person name="Kelly D.E."/>
            <person name="Kiel J.A."/>
            <person name="Kim J.M."/>
            <person name="van der Klei I.J."/>
            <person name="Klis F.M."/>
            <person name="Kovalchuk A."/>
            <person name="Krasevec N."/>
            <person name="Kubicek C.P."/>
            <person name="Liu B."/>
            <person name="Maccabe A."/>
            <person name="Meyer V."/>
            <person name="Mirabito P."/>
            <person name="Miskei M."/>
            <person name="Mos M."/>
            <person name="Mullins J."/>
            <person name="Nelson D.R."/>
            <person name="Nielsen J."/>
            <person name="Oakley B.R."/>
            <person name="Osmani S.A."/>
            <person name="Pakula T."/>
            <person name="Paszewski A."/>
            <person name="Paulsen I."/>
            <person name="Pilsyk S."/>
            <person name="Pocsi I."/>
            <person name="Punt P.J."/>
            <person name="Ram A.F."/>
            <person name="Ren Q."/>
            <person name="Robellet X."/>
            <person name="Robson G."/>
            <person name="Seiboth B."/>
            <person name="van Solingen P."/>
            <person name="Specht T."/>
            <person name="Sun J."/>
            <person name="Taheri-Talesh N."/>
            <person name="Takeshita N."/>
            <person name="Ussery D."/>
            <person name="vanKuyk P.A."/>
            <person name="Visser H."/>
            <person name="van de Vondervoort P.J."/>
            <person name="de Vries R.P."/>
            <person name="Walton J."/>
            <person name="Xiang X."/>
            <person name="Xiong Y."/>
            <person name="Zeng A.P."/>
            <person name="Brandt B.W."/>
            <person name="Cornell M.J."/>
            <person name="van den Hondel C.A."/>
            <person name="Visser J."/>
            <person name="Oliver S.G."/>
            <person name="Turner G."/>
        </authorList>
    </citation>
    <scope>GENOME REANNOTATION</scope>
    <source>
        <strain evidence="6">FGSC A4 / ATCC 38163 / CBS 112.46 / NRRL 194 / M139</strain>
    </source>
</reference>
<dbReference type="InterPro" id="IPR013328">
    <property type="entry name" value="6PGD_dom2"/>
</dbReference>
<evidence type="ECO:0000313" key="5">
    <source>
        <dbReference type="EMBL" id="CBF78791.1"/>
    </source>
</evidence>
<keyword evidence="6" id="KW-1185">Reference proteome</keyword>
<accession>Q5AWU2</accession>
<dbReference type="RefSeq" id="XP_680507.1">
    <property type="nucleotide sequence ID" value="XM_675415.1"/>
</dbReference>
<dbReference type="KEGG" id="ani:ANIA_07238"/>
<protein>
    <submittedName>
        <fullName evidence="5">Uncharacterized protein</fullName>
    </submittedName>
</protein>
<dbReference type="InterPro" id="IPR036291">
    <property type="entry name" value="NAD(P)-bd_dom_sf"/>
</dbReference>
<organism evidence="5 6">
    <name type="scientific">Emericella nidulans (strain FGSC A4 / ATCC 38163 / CBS 112.46 / NRRL 194 / M139)</name>
    <name type="common">Aspergillus nidulans</name>
    <dbReference type="NCBI Taxonomy" id="227321"/>
    <lineage>
        <taxon>Eukaryota</taxon>
        <taxon>Fungi</taxon>
        <taxon>Dikarya</taxon>
        <taxon>Ascomycota</taxon>
        <taxon>Pezizomycotina</taxon>
        <taxon>Eurotiomycetes</taxon>
        <taxon>Eurotiomycetidae</taxon>
        <taxon>Eurotiales</taxon>
        <taxon>Aspergillaceae</taxon>
        <taxon>Aspergillus</taxon>
        <taxon>Aspergillus subgen. Nidulantes</taxon>
    </lineage>
</organism>